<dbReference type="AlphaFoldDB" id="A0A0B0N6K3"/>
<organism evidence="1 2">
    <name type="scientific">Gossypium arboreum</name>
    <name type="common">Tree cotton</name>
    <name type="synonym">Gossypium nanking</name>
    <dbReference type="NCBI Taxonomy" id="29729"/>
    <lineage>
        <taxon>Eukaryota</taxon>
        <taxon>Viridiplantae</taxon>
        <taxon>Streptophyta</taxon>
        <taxon>Embryophyta</taxon>
        <taxon>Tracheophyta</taxon>
        <taxon>Spermatophyta</taxon>
        <taxon>Magnoliopsida</taxon>
        <taxon>eudicotyledons</taxon>
        <taxon>Gunneridae</taxon>
        <taxon>Pentapetalae</taxon>
        <taxon>rosids</taxon>
        <taxon>malvids</taxon>
        <taxon>Malvales</taxon>
        <taxon>Malvaceae</taxon>
        <taxon>Malvoideae</taxon>
        <taxon>Gossypium</taxon>
    </lineage>
</organism>
<dbReference type="EMBL" id="KN393173">
    <property type="protein sequence ID" value="KHG10128.1"/>
    <property type="molecule type" value="Genomic_DNA"/>
</dbReference>
<name>A0A0B0N6K3_GOSAR</name>
<evidence type="ECO:0000313" key="1">
    <source>
        <dbReference type="EMBL" id="KHG10128.1"/>
    </source>
</evidence>
<gene>
    <name evidence="1" type="ORF">F383_11371</name>
</gene>
<accession>A0A0B0N6K3</accession>
<keyword evidence="2" id="KW-1185">Reference proteome</keyword>
<dbReference type="Proteomes" id="UP000032142">
    <property type="component" value="Unassembled WGS sequence"/>
</dbReference>
<proteinExistence type="predicted"/>
<reference evidence="2" key="1">
    <citation type="submission" date="2014-09" db="EMBL/GenBank/DDBJ databases">
        <authorList>
            <person name="Mudge J."/>
            <person name="Ramaraj T."/>
            <person name="Lindquist I.E."/>
            <person name="Bharti A.K."/>
            <person name="Sundararajan A."/>
            <person name="Cameron C.T."/>
            <person name="Woodward J.E."/>
            <person name="May G.D."/>
            <person name="Brubaker C."/>
            <person name="Broadhvest J."/>
            <person name="Wilkins T.A."/>
        </authorList>
    </citation>
    <scope>NUCLEOTIDE SEQUENCE</scope>
    <source>
        <strain evidence="2">cv. AKA8401</strain>
    </source>
</reference>
<sequence>MCKSKSMESICIFDMCLRVRPCLG</sequence>
<evidence type="ECO:0000313" key="2">
    <source>
        <dbReference type="Proteomes" id="UP000032142"/>
    </source>
</evidence>
<protein>
    <submittedName>
        <fullName evidence="1">Uncharacterized protein</fullName>
    </submittedName>
</protein>